<protein>
    <recommendedName>
        <fullName evidence="2">DUF1707 domain-containing protein</fullName>
    </recommendedName>
</protein>
<dbReference type="InterPro" id="IPR012551">
    <property type="entry name" value="DUF1707_SHOCT-like"/>
</dbReference>
<sequence>MAGFSANPFKLENASLRAGMSDRDEVARILSDAYAEGKLDDLEYQERLESALRIKLLGEVRPLVIDLGSPKHLLARREPPAVAVERIRAEKRSELRRAVTTWTGLALLFNVIYLVTALTGAGLHYYWPIWPMVGVGIWVVTALADARRPVSPKELERPRDD</sequence>
<dbReference type="STRING" id="686624.SAMN04488242_2870"/>
<accession>A0A1G9N2K6</accession>
<dbReference type="Proteomes" id="UP000199475">
    <property type="component" value="Unassembled WGS sequence"/>
</dbReference>
<dbReference type="Pfam" id="PF08044">
    <property type="entry name" value="DUF1707"/>
    <property type="match status" value="1"/>
</dbReference>
<evidence type="ECO:0000259" key="2">
    <source>
        <dbReference type="Pfam" id="PF08044"/>
    </source>
</evidence>
<keyword evidence="1" id="KW-0472">Membrane</keyword>
<dbReference type="EMBL" id="FNGP01000006">
    <property type="protein sequence ID" value="SDL80085.1"/>
    <property type="molecule type" value="Genomic_DNA"/>
</dbReference>
<dbReference type="AlphaFoldDB" id="A0A1G9N2K6"/>
<organism evidence="3 4">
    <name type="scientific">Tessaracoccus oleiagri</name>
    <dbReference type="NCBI Taxonomy" id="686624"/>
    <lineage>
        <taxon>Bacteria</taxon>
        <taxon>Bacillati</taxon>
        <taxon>Actinomycetota</taxon>
        <taxon>Actinomycetes</taxon>
        <taxon>Propionibacteriales</taxon>
        <taxon>Propionibacteriaceae</taxon>
        <taxon>Tessaracoccus</taxon>
    </lineage>
</organism>
<reference evidence="3 4" key="1">
    <citation type="submission" date="2016-10" db="EMBL/GenBank/DDBJ databases">
        <authorList>
            <person name="de Groot N.N."/>
        </authorList>
    </citation>
    <scope>NUCLEOTIDE SEQUENCE [LARGE SCALE GENOMIC DNA]</scope>
    <source>
        <strain evidence="3 4">CGMCC 1.9159</strain>
    </source>
</reference>
<dbReference type="OrthoDB" id="4803675at2"/>
<dbReference type="RefSeq" id="WP_093253623.1">
    <property type="nucleotide sequence ID" value="NZ_FNGP01000006.1"/>
</dbReference>
<gene>
    <name evidence="3" type="ORF">SAMN04488242_2870</name>
</gene>
<keyword evidence="1" id="KW-1133">Transmembrane helix</keyword>
<evidence type="ECO:0000313" key="4">
    <source>
        <dbReference type="Proteomes" id="UP000199475"/>
    </source>
</evidence>
<feature type="domain" description="DUF1707" evidence="2">
    <location>
        <begin position="16"/>
        <end position="67"/>
    </location>
</feature>
<feature type="transmembrane region" description="Helical" evidence="1">
    <location>
        <begin position="98"/>
        <end position="119"/>
    </location>
</feature>
<name>A0A1G9N2K6_9ACTN</name>
<feature type="transmembrane region" description="Helical" evidence="1">
    <location>
        <begin position="125"/>
        <end position="144"/>
    </location>
</feature>
<evidence type="ECO:0000313" key="3">
    <source>
        <dbReference type="EMBL" id="SDL80085.1"/>
    </source>
</evidence>
<evidence type="ECO:0000256" key="1">
    <source>
        <dbReference type="SAM" id="Phobius"/>
    </source>
</evidence>
<proteinExistence type="predicted"/>
<keyword evidence="4" id="KW-1185">Reference proteome</keyword>
<keyword evidence="1" id="KW-0812">Transmembrane</keyword>